<keyword evidence="1" id="KW-0812">Transmembrane</keyword>
<accession>A0A482Y031</accession>
<name>A0A482Y031_9EURY</name>
<dbReference type="AlphaFoldDB" id="A0A482Y031"/>
<dbReference type="RefSeq" id="WP_130169272.1">
    <property type="nucleotide sequence ID" value="NZ_SHMR01000001.1"/>
</dbReference>
<evidence type="ECO:0000256" key="1">
    <source>
        <dbReference type="SAM" id="Phobius"/>
    </source>
</evidence>
<keyword evidence="1" id="KW-1133">Transmembrane helix</keyword>
<evidence type="ECO:0000313" key="2">
    <source>
        <dbReference type="EMBL" id="RZH68210.1"/>
    </source>
</evidence>
<feature type="transmembrane region" description="Helical" evidence="1">
    <location>
        <begin position="125"/>
        <end position="150"/>
    </location>
</feature>
<dbReference type="OrthoDB" id="275362at2157"/>
<proteinExistence type="predicted"/>
<organism evidence="2 3">
    <name type="scientific">Natrinema altunense</name>
    <dbReference type="NCBI Taxonomy" id="222984"/>
    <lineage>
        <taxon>Archaea</taxon>
        <taxon>Methanobacteriati</taxon>
        <taxon>Methanobacteriota</taxon>
        <taxon>Stenosarchaea group</taxon>
        <taxon>Halobacteria</taxon>
        <taxon>Halobacteriales</taxon>
        <taxon>Natrialbaceae</taxon>
        <taxon>Natrinema</taxon>
    </lineage>
</organism>
<sequence>MSALPNWIDERIDRNLDNTLTQRHVVETMFESERPFFSIRQLQALVKPDISKATVRNRLHELQEIDVVATETYPESVTLYYIDYPASDWPLSPEGKRALVTDSPLDRLSTRDFLTMRDTAGIRTLVLAGFQLTLVAFALGGGLTVVGADIGIESDIVLWDTAADLFGISLLLLFTERGARWLRSRDVLPDALSSD</sequence>
<dbReference type="EMBL" id="SHMR01000001">
    <property type="protein sequence ID" value="RZH68210.1"/>
    <property type="molecule type" value="Genomic_DNA"/>
</dbReference>
<dbReference type="SUPFAM" id="SSF46785">
    <property type="entry name" value="Winged helix' DNA-binding domain"/>
    <property type="match status" value="1"/>
</dbReference>
<comment type="caution">
    <text evidence="2">The sequence shown here is derived from an EMBL/GenBank/DDBJ whole genome shotgun (WGS) entry which is preliminary data.</text>
</comment>
<feature type="transmembrane region" description="Helical" evidence="1">
    <location>
        <begin position="156"/>
        <end position="175"/>
    </location>
</feature>
<keyword evidence="1" id="KW-0472">Membrane</keyword>
<protein>
    <submittedName>
        <fullName evidence="2">Uncharacterized protein</fullName>
    </submittedName>
</protein>
<dbReference type="Proteomes" id="UP000292704">
    <property type="component" value="Unassembled WGS sequence"/>
</dbReference>
<reference evidence="2 3" key="1">
    <citation type="submission" date="2019-02" db="EMBL/GenBank/DDBJ databases">
        <title>Genome analysis provides insights into bioremediation potentialities and Haloocin production by Natrinema altunense strain 4.1R isolated from Chott Douz in Tunisian desert.</title>
        <authorList>
            <person name="Najjari A."/>
            <person name="Youssef N."/>
            <person name="Ben Dhia O."/>
            <person name="Ferjani R."/>
            <person name="El Hidri D."/>
            <person name="Ouzari H.I."/>
            <person name="Cherif A."/>
        </authorList>
    </citation>
    <scope>NUCLEOTIDE SEQUENCE [LARGE SCALE GENOMIC DNA]</scope>
    <source>
        <strain evidence="2 3">4.1R</strain>
    </source>
</reference>
<dbReference type="InterPro" id="IPR036390">
    <property type="entry name" value="WH_DNA-bd_sf"/>
</dbReference>
<evidence type="ECO:0000313" key="3">
    <source>
        <dbReference type="Proteomes" id="UP000292704"/>
    </source>
</evidence>
<gene>
    <name evidence="2" type="ORF">ELS17_01695</name>
</gene>